<evidence type="ECO:0000256" key="3">
    <source>
        <dbReference type="ARBA" id="ARBA00022989"/>
    </source>
</evidence>
<organism evidence="6 7">
    <name type="scientific">Neolewinella lacunae</name>
    <dbReference type="NCBI Taxonomy" id="1517758"/>
    <lineage>
        <taxon>Bacteria</taxon>
        <taxon>Pseudomonadati</taxon>
        <taxon>Bacteroidota</taxon>
        <taxon>Saprospiria</taxon>
        <taxon>Saprospirales</taxon>
        <taxon>Lewinellaceae</taxon>
        <taxon>Neolewinella</taxon>
    </lineage>
</organism>
<protein>
    <submittedName>
        <fullName evidence="6">Bile acid:sodium symporter family protein</fullName>
    </submittedName>
</protein>
<reference evidence="6" key="1">
    <citation type="submission" date="2020-08" db="EMBL/GenBank/DDBJ databases">
        <title>Lewinella bacteria from marine environments.</title>
        <authorList>
            <person name="Zhong Y."/>
        </authorList>
    </citation>
    <scope>NUCLEOTIDE SEQUENCE</scope>
    <source>
        <strain evidence="6">KCTC 42187</strain>
    </source>
</reference>
<feature type="transmembrane region" description="Helical" evidence="5">
    <location>
        <begin position="94"/>
        <end position="115"/>
    </location>
</feature>
<comment type="caution">
    <text evidence="6">The sequence shown here is derived from an EMBL/GenBank/DDBJ whole genome shotgun (WGS) entry which is preliminary data.</text>
</comment>
<feature type="transmembrane region" description="Helical" evidence="5">
    <location>
        <begin position="263"/>
        <end position="281"/>
    </location>
</feature>
<evidence type="ECO:0000256" key="4">
    <source>
        <dbReference type="ARBA" id="ARBA00023136"/>
    </source>
</evidence>
<dbReference type="GO" id="GO:0016020">
    <property type="term" value="C:membrane"/>
    <property type="evidence" value="ECO:0007669"/>
    <property type="project" value="UniProtKB-SubCell"/>
</dbReference>
<feature type="transmembrane region" description="Helical" evidence="5">
    <location>
        <begin position="64"/>
        <end position="87"/>
    </location>
</feature>
<sequence length="290" mass="31368">MLDLLIALVLAVVMFSIGLSLKALSFRRLFTSPLVLVLGLLLQLLYLPALAFGVALLLDLPPAFATGLVILSACPGGLTSNFISYLLKANTTLAVSLTICNTFLSMLTIPLIVNLGLDVFWTGEGLAHLPVLPTAARIFVVVLIPVLLGMVFRARWEERAEVLQRQLRWVSVVLLGILFGLKLFAPSSAGGSNLTLAEIGIILPASLLVNVLALFSGHVFGRLFGFGRNAQITLGVEVGIQNTSLTFLITSTLLQNEQMLKPALVYAMFTFFTALAYGLWLKPGAWRKML</sequence>
<dbReference type="PANTHER" id="PTHR10361">
    <property type="entry name" value="SODIUM-BILE ACID COTRANSPORTER"/>
    <property type="match status" value="1"/>
</dbReference>
<comment type="subcellular location">
    <subcellularLocation>
        <location evidence="1">Membrane</location>
        <topology evidence="1">Multi-pass membrane protein</topology>
    </subcellularLocation>
</comment>
<dbReference type="EMBL" id="JACSIT010000139">
    <property type="protein sequence ID" value="MBC6995575.1"/>
    <property type="molecule type" value="Genomic_DNA"/>
</dbReference>
<feature type="transmembrane region" description="Helical" evidence="5">
    <location>
        <begin position="232"/>
        <end position="251"/>
    </location>
</feature>
<dbReference type="Proteomes" id="UP000650081">
    <property type="component" value="Unassembled WGS sequence"/>
</dbReference>
<gene>
    <name evidence="6" type="ORF">H9S92_15510</name>
</gene>
<dbReference type="RefSeq" id="WP_187467606.1">
    <property type="nucleotide sequence ID" value="NZ_JACSIT010000139.1"/>
</dbReference>
<feature type="transmembrane region" description="Helical" evidence="5">
    <location>
        <begin position="166"/>
        <end position="185"/>
    </location>
</feature>
<evidence type="ECO:0000313" key="6">
    <source>
        <dbReference type="EMBL" id="MBC6995575.1"/>
    </source>
</evidence>
<feature type="transmembrane region" description="Helical" evidence="5">
    <location>
        <begin position="36"/>
        <end position="58"/>
    </location>
</feature>
<dbReference type="AlphaFoldDB" id="A0A923T8F7"/>
<keyword evidence="7" id="KW-1185">Reference proteome</keyword>
<dbReference type="InterPro" id="IPR004710">
    <property type="entry name" value="Bilac:Na_transpt"/>
</dbReference>
<evidence type="ECO:0000313" key="7">
    <source>
        <dbReference type="Proteomes" id="UP000650081"/>
    </source>
</evidence>
<accession>A0A923T8F7</accession>
<name>A0A923T8F7_9BACT</name>
<dbReference type="PANTHER" id="PTHR10361:SF24">
    <property type="entry name" value="P3 PROTEIN"/>
    <property type="match status" value="1"/>
</dbReference>
<dbReference type="InterPro" id="IPR002657">
    <property type="entry name" value="BilAc:Na_symport/Acr3"/>
</dbReference>
<keyword evidence="2 5" id="KW-0812">Transmembrane</keyword>
<dbReference type="Gene3D" id="1.20.1530.20">
    <property type="match status" value="1"/>
</dbReference>
<feature type="transmembrane region" description="Helical" evidence="5">
    <location>
        <begin position="197"/>
        <end position="220"/>
    </location>
</feature>
<feature type="transmembrane region" description="Helical" evidence="5">
    <location>
        <begin position="135"/>
        <end position="154"/>
    </location>
</feature>
<evidence type="ECO:0000256" key="5">
    <source>
        <dbReference type="SAM" id="Phobius"/>
    </source>
</evidence>
<evidence type="ECO:0000256" key="1">
    <source>
        <dbReference type="ARBA" id="ARBA00004141"/>
    </source>
</evidence>
<keyword evidence="4 5" id="KW-0472">Membrane</keyword>
<dbReference type="Pfam" id="PF01758">
    <property type="entry name" value="SBF"/>
    <property type="match status" value="1"/>
</dbReference>
<evidence type="ECO:0000256" key="2">
    <source>
        <dbReference type="ARBA" id="ARBA00022692"/>
    </source>
</evidence>
<feature type="transmembrane region" description="Helical" evidence="5">
    <location>
        <begin position="6"/>
        <end position="24"/>
    </location>
</feature>
<dbReference type="InterPro" id="IPR038770">
    <property type="entry name" value="Na+/solute_symporter_sf"/>
</dbReference>
<keyword evidence="3 5" id="KW-1133">Transmembrane helix</keyword>
<proteinExistence type="predicted"/>